<feature type="domain" description="C2H2-type" evidence="10">
    <location>
        <begin position="7"/>
        <end position="29"/>
    </location>
</feature>
<dbReference type="Proteomes" id="UP001212411">
    <property type="component" value="Chromosome 3"/>
</dbReference>
<keyword evidence="6" id="KW-0863">Zinc-finger</keyword>
<protein>
    <submittedName>
        <fullName evidence="11">Ribosome biogenesis protein Rei1</fullName>
    </submittedName>
</protein>
<dbReference type="SMART" id="SM00451">
    <property type="entry name" value="ZnF_U1"/>
    <property type="match status" value="4"/>
</dbReference>
<evidence type="ECO:0000256" key="1">
    <source>
        <dbReference type="ARBA" id="ARBA00004496"/>
    </source>
</evidence>
<dbReference type="RefSeq" id="XP_056039271.1">
    <property type="nucleotide sequence ID" value="XM_056183309.1"/>
</dbReference>
<reference evidence="11 12" key="1">
    <citation type="journal article" date="2023" name="G3 (Bethesda)">
        <title>A high-quality reference genome for the fission yeast Schizosaccharomyces osmophilus.</title>
        <authorList>
            <person name="Jia G.S."/>
            <person name="Zhang W.C."/>
            <person name="Liang Y."/>
            <person name="Liu X.H."/>
            <person name="Rhind N."/>
            <person name="Pidoux A."/>
            <person name="Brysch-Herzberg M."/>
            <person name="Du L.L."/>
        </authorList>
    </citation>
    <scope>NUCLEOTIDE SEQUENCE [LARGE SCALE GENOMIC DNA]</scope>
    <source>
        <strain evidence="11 12">CBS 15793</strain>
    </source>
</reference>
<feature type="domain" description="C2H2-type" evidence="10">
    <location>
        <begin position="202"/>
        <end position="223"/>
    </location>
</feature>
<keyword evidence="7" id="KW-0862">Zinc</keyword>
<dbReference type="GO" id="GO:0003676">
    <property type="term" value="F:nucleic acid binding"/>
    <property type="evidence" value="ECO:0007669"/>
    <property type="project" value="InterPro"/>
</dbReference>
<proteinExistence type="inferred from homology"/>
<evidence type="ECO:0000259" key="10">
    <source>
        <dbReference type="PROSITE" id="PS00028"/>
    </source>
</evidence>
<dbReference type="PROSITE" id="PS00028">
    <property type="entry name" value="ZINC_FINGER_C2H2_1"/>
    <property type="match status" value="4"/>
</dbReference>
<dbReference type="Pfam" id="PF12874">
    <property type="entry name" value="zf-met"/>
    <property type="match status" value="1"/>
</dbReference>
<dbReference type="EMBL" id="CP115613">
    <property type="protein sequence ID" value="WBW75028.1"/>
    <property type="molecule type" value="Genomic_DNA"/>
</dbReference>
<feature type="compositionally biased region" description="Polar residues" evidence="9">
    <location>
        <begin position="115"/>
        <end position="124"/>
    </location>
</feature>
<dbReference type="KEGG" id="som:SOMG_04525"/>
<feature type="compositionally biased region" description="Polar residues" evidence="9">
    <location>
        <begin position="148"/>
        <end position="166"/>
    </location>
</feature>
<keyword evidence="5" id="KW-0677">Repeat</keyword>
<dbReference type="PANTHER" id="PTHR13182">
    <property type="entry name" value="ZINC FINGER PROTEIN 622"/>
    <property type="match status" value="1"/>
</dbReference>
<dbReference type="Gene3D" id="3.30.160.60">
    <property type="entry name" value="Classic Zinc Finger"/>
    <property type="match status" value="2"/>
</dbReference>
<evidence type="ECO:0000256" key="7">
    <source>
        <dbReference type="ARBA" id="ARBA00022833"/>
    </source>
</evidence>
<dbReference type="SMART" id="SM00355">
    <property type="entry name" value="ZnF_C2H2"/>
    <property type="match status" value="4"/>
</dbReference>
<keyword evidence="4" id="KW-0479">Metal-binding</keyword>
<dbReference type="GO" id="GO:0042273">
    <property type="term" value="P:ribosomal large subunit biogenesis"/>
    <property type="evidence" value="ECO:0007669"/>
    <property type="project" value="TreeGrafter"/>
</dbReference>
<dbReference type="GO" id="GO:0030687">
    <property type="term" value="C:preribosome, large subunit precursor"/>
    <property type="evidence" value="ECO:0007669"/>
    <property type="project" value="TreeGrafter"/>
</dbReference>
<dbReference type="InterPro" id="IPR003604">
    <property type="entry name" value="Matrin/U1-like-C_Znf_C2H2"/>
</dbReference>
<feature type="region of interest" description="Disordered" evidence="9">
    <location>
        <begin position="90"/>
        <end position="186"/>
    </location>
</feature>
<dbReference type="GO" id="GO:0008270">
    <property type="term" value="F:zinc ion binding"/>
    <property type="evidence" value="ECO:0007669"/>
    <property type="project" value="UniProtKB-KW"/>
</dbReference>
<dbReference type="InterPro" id="IPR041661">
    <property type="entry name" value="ZN622/Rei1/Reh1_Znf-C2H2"/>
</dbReference>
<dbReference type="InterPro" id="IPR040025">
    <property type="entry name" value="Znf622/Rei1/Reh1"/>
</dbReference>
<evidence type="ECO:0000256" key="9">
    <source>
        <dbReference type="SAM" id="MobiDB-lite"/>
    </source>
</evidence>
<evidence type="ECO:0000256" key="8">
    <source>
        <dbReference type="ARBA" id="ARBA00034126"/>
    </source>
</evidence>
<feature type="compositionally biased region" description="Low complexity" evidence="9">
    <location>
        <begin position="167"/>
        <end position="178"/>
    </location>
</feature>
<comment type="subcellular location">
    <subcellularLocation>
        <location evidence="1">Cytoplasm</location>
    </subcellularLocation>
</comment>
<name>A0AAE9WFW1_9SCHI</name>
<accession>A0AAE9WFW1</accession>
<evidence type="ECO:0000313" key="11">
    <source>
        <dbReference type="EMBL" id="WBW75028.1"/>
    </source>
</evidence>
<dbReference type="SUPFAM" id="SSF57667">
    <property type="entry name" value="beta-beta-alpha zinc fingers"/>
    <property type="match status" value="3"/>
</dbReference>
<organism evidence="11 12">
    <name type="scientific">Schizosaccharomyces osmophilus</name>
    <dbReference type="NCBI Taxonomy" id="2545709"/>
    <lineage>
        <taxon>Eukaryota</taxon>
        <taxon>Fungi</taxon>
        <taxon>Dikarya</taxon>
        <taxon>Ascomycota</taxon>
        <taxon>Taphrinomycotina</taxon>
        <taxon>Schizosaccharomycetes</taxon>
        <taxon>Schizosaccharomycetales</taxon>
        <taxon>Schizosaccharomycetaceae</taxon>
        <taxon>Schizosaccharomyces</taxon>
    </lineage>
</organism>
<evidence type="ECO:0000256" key="2">
    <source>
        <dbReference type="ARBA" id="ARBA00022490"/>
    </source>
</evidence>
<feature type="domain" description="C2H2-type" evidence="10">
    <location>
        <begin position="72"/>
        <end position="94"/>
    </location>
</feature>
<evidence type="ECO:0000256" key="4">
    <source>
        <dbReference type="ARBA" id="ARBA00022723"/>
    </source>
</evidence>
<sequence length="453" mass="51141">MATTFSCTTCHVAFHSADSQKIHWKSDWHHYNLKRKVASLPPLSAEVFAEKILSIQKHNEAVQKKAEFYRECNFCNKNFYSEGAYSSHLASKKHRESVRNSEMKSRTDNLKQDETSSVTSSTLSMGEPVDESAGEEELQNLSKRLASESVSISDPSLRNESNSKDTPQAQASASKAPADPTSEDFEKELARRVSQKLGLKDCLFCNASFSSFEASKKHMKAIHSLFIPEREFVVDEPGLFEYLAEKVSIGYTCLTCNRQFKSLEAVRSHMQQKGHFSIAYDTEEEQLELSDFYDFTASYPEYDKPQEIIDVENAENDENWEDASSDSDSSVDSMDVGRVPIADEYELHLPTGARAGHRSLSRYFRQNIRPPSTTAVGDGAAVHQNVARHATSGEAMARSRAVESSLAGVKDGRKKFSASHINTHQDRQKKERFFTKIAYKNNTKRHYRDPLLQ</sequence>
<feature type="compositionally biased region" description="Acidic residues" evidence="9">
    <location>
        <begin position="128"/>
        <end position="138"/>
    </location>
</feature>
<evidence type="ECO:0000256" key="3">
    <source>
        <dbReference type="ARBA" id="ARBA00022517"/>
    </source>
</evidence>
<feature type="compositionally biased region" description="Basic and acidic residues" evidence="9">
    <location>
        <begin position="97"/>
        <end position="114"/>
    </location>
</feature>
<comment type="similarity">
    <text evidence="8">Belongs to the REI1 family.</text>
</comment>
<dbReference type="InterPro" id="IPR036236">
    <property type="entry name" value="Znf_C2H2_sf"/>
</dbReference>
<evidence type="ECO:0000256" key="6">
    <source>
        <dbReference type="ARBA" id="ARBA00022771"/>
    </source>
</evidence>
<keyword evidence="12" id="KW-1185">Reference proteome</keyword>
<evidence type="ECO:0000256" key="5">
    <source>
        <dbReference type="ARBA" id="ARBA00022737"/>
    </source>
</evidence>
<dbReference type="PANTHER" id="PTHR13182:SF8">
    <property type="entry name" value="CYTOPLASMIC 60S SUBUNIT BIOGENESIS FACTOR ZNF622"/>
    <property type="match status" value="1"/>
</dbReference>
<keyword evidence="3" id="KW-0690">Ribosome biogenesis</keyword>
<keyword evidence="2" id="KW-0963">Cytoplasm</keyword>
<evidence type="ECO:0000313" key="12">
    <source>
        <dbReference type="Proteomes" id="UP001212411"/>
    </source>
</evidence>
<dbReference type="GO" id="GO:0005737">
    <property type="term" value="C:cytoplasm"/>
    <property type="evidence" value="ECO:0007669"/>
    <property type="project" value="UniProtKB-SubCell"/>
</dbReference>
<dbReference type="InterPro" id="IPR013087">
    <property type="entry name" value="Znf_C2H2_type"/>
</dbReference>
<dbReference type="GeneID" id="80877998"/>
<gene>
    <name evidence="11" type="primary">rei1</name>
    <name evidence="11" type="ORF">SOMG_04525</name>
</gene>
<feature type="domain" description="C2H2-type" evidence="10">
    <location>
        <begin position="253"/>
        <end position="275"/>
    </location>
</feature>
<dbReference type="Pfam" id="PF12756">
    <property type="entry name" value="zf-C2H2_2"/>
    <property type="match status" value="1"/>
</dbReference>
<dbReference type="AlphaFoldDB" id="A0AAE9WFW1"/>